<reference evidence="5" key="1">
    <citation type="journal article" date="2012" name="Proc. Natl. Acad. Sci. U.S.A.">
        <title>Genome sequence of the button mushroom Agaricus bisporus reveals mechanisms governing adaptation to a humic-rich ecological niche.</title>
        <authorList>
            <person name="Morin E."/>
            <person name="Kohler A."/>
            <person name="Baker A.R."/>
            <person name="Foulongne-Oriol M."/>
            <person name="Lombard V."/>
            <person name="Nagy L.G."/>
            <person name="Ohm R.A."/>
            <person name="Patyshakuliyeva A."/>
            <person name="Brun A."/>
            <person name="Aerts A.L."/>
            <person name="Bailey A.M."/>
            <person name="Billette C."/>
            <person name="Coutinho P.M."/>
            <person name="Deakin G."/>
            <person name="Doddapaneni H."/>
            <person name="Floudas D."/>
            <person name="Grimwood J."/>
            <person name="Hilden K."/>
            <person name="Kuees U."/>
            <person name="LaButti K.M."/>
            <person name="Lapidus A."/>
            <person name="Lindquist E.A."/>
            <person name="Lucas S.M."/>
            <person name="Murat C."/>
            <person name="Riley R.W."/>
            <person name="Salamov A.A."/>
            <person name="Schmutz J."/>
            <person name="Subramanian V."/>
            <person name="Woesten H.A.B."/>
            <person name="Xu J."/>
            <person name="Eastwood D.C."/>
            <person name="Foster G.D."/>
            <person name="Sonnenberg A.S."/>
            <person name="Cullen D."/>
            <person name="de Vries R.P."/>
            <person name="Lundell T."/>
            <person name="Hibbett D.S."/>
            <person name="Henrissat B."/>
            <person name="Burton K.S."/>
            <person name="Kerrigan R.W."/>
            <person name="Challen M.P."/>
            <person name="Grigoriev I.V."/>
            <person name="Martin F."/>
        </authorList>
    </citation>
    <scope>NUCLEOTIDE SEQUENCE [LARGE SCALE GENOMIC DNA]</scope>
    <source>
        <strain evidence="5">JB137-S8 / ATCC MYA-4627 / FGSC 10392</strain>
    </source>
</reference>
<accession>K5XL94</accession>
<evidence type="ECO:0000313" key="4">
    <source>
        <dbReference type="EMBL" id="EKM75295.1"/>
    </source>
</evidence>
<dbReference type="GO" id="GO:0006508">
    <property type="term" value="P:proteolysis"/>
    <property type="evidence" value="ECO:0007669"/>
    <property type="project" value="InterPro"/>
</dbReference>
<evidence type="ECO:0000256" key="1">
    <source>
        <dbReference type="ARBA" id="ARBA00009005"/>
    </source>
</evidence>
<dbReference type="OrthoDB" id="3223806at2759"/>
<organism evidence="4 5">
    <name type="scientific">Agaricus bisporus var. burnettii (strain JB137-S8 / ATCC MYA-4627 / FGSC 10392)</name>
    <name type="common">White button mushroom</name>
    <dbReference type="NCBI Taxonomy" id="597362"/>
    <lineage>
        <taxon>Eukaryota</taxon>
        <taxon>Fungi</taxon>
        <taxon>Dikarya</taxon>
        <taxon>Basidiomycota</taxon>
        <taxon>Agaricomycotina</taxon>
        <taxon>Agaricomycetes</taxon>
        <taxon>Agaricomycetidae</taxon>
        <taxon>Agaricales</taxon>
        <taxon>Agaricineae</taxon>
        <taxon>Agaricaceae</taxon>
        <taxon>Agaricus</taxon>
    </lineage>
</organism>
<dbReference type="Proteomes" id="UP000008493">
    <property type="component" value="Unassembled WGS sequence"/>
</dbReference>
<keyword evidence="5" id="KW-1185">Reference proteome</keyword>
<dbReference type="AlphaFoldDB" id="K5XL94"/>
<evidence type="ECO:0000259" key="3">
    <source>
        <dbReference type="Pfam" id="PF00656"/>
    </source>
</evidence>
<sequence length="531" mass="59199">MPPNVEHHIASLPRPDVRSVDDQNKIALILSILLGQVGTGLVRLSQPQPYSFSTPDNFEGIAHPTNPPSEPEVPAAPQCFSDSDDEMEDVTLPMHSAHDQHISDEGVPFLLNQFFSSARLRGSPLQMPGQFNQDDNDTDTFQPATHLTENSLGRRREHSNSTGVKSSKGNRKALLIGISYTQKELQERSLLMPWKDVERMKQLLIGIYHYDENDIVIMTDEPSTPTHLQPERAKILREISSLVQNPGDGDDFFFYYAGHATQRNERIRGNERDHMDECIVPVDAVTNEGEISSLLIVDDDLHSTLIQPLIKAQVDCQLIAVMDTCTSGTILDLRHDQCNEFRLRKNHWRKIREAITGPTGHFCTTNCSEMEEEIKASIVCLSACRDSQSIVEYEDGVTLAGALDDYLRGKKCPPLGKLFPELRAKIKLNHQMLRAAEKFKCLKNGKERRIPTKSPSLQVVGTSLAIGILVLMLRRANPSAAPPPRRAVPSSSSPCMHSLHDHGTKSVKLPTNLIKTASWHITGTFHVPSNS</sequence>
<feature type="domain" description="Peptidase C14 caspase" evidence="3">
    <location>
        <begin position="171"/>
        <end position="431"/>
    </location>
</feature>
<dbReference type="InterPro" id="IPR050452">
    <property type="entry name" value="Metacaspase"/>
</dbReference>
<evidence type="ECO:0000313" key="5">
    <source>
        <dbReference type="Proteomes" id="UP000008493"/>
    </source>
</evidence>
<dbReference type="PANTHER" id="PTHR48104:SF30">
    <property type="entry name" value="METACASPASE-1"/>
    <property type="match status" value="1"/>
</dbReference>
<dbReference type="InterPro" id="IPR011600">
    <property type="entry name" value="Pept_C14_caspase"/>
</dbReference>
<dbReference type="GO" id="GO:0004197">
    <property type="term" value="F:cysteine-type endopeptidase activity"/>
    <property type="evidence" value="ECO:0007669"/>
    <property type="project" value="InterPro"/>
</dbReference>
<dbReference type="PANTHER" id="PTHR48104">
    <property type="entry name" value="METACASPASE-4"/>
    <property type="match status" value="1"/>
</dbReference>
<protein>
    <recommendedName>
        <fullName evidence="3">Peptidase C14 caspase domain-containing protein</fullName>
    </recommendedName>
</protein>
<dbReference type="InParanoid" id="K5XL94"/>
<dbReference type="Gene3D" id="3.40.50.12660">
    <property type="match status" value="1"/>
</dbReference>
<dbReference type="RefSeq" id="XP_007334112.1">
    <property type="nucleotide sequence ID" value="XM_007334050.1"/>
</dbReference>
<evidence type="ECO:0000256" key="2">
    <source>
        <dbReference type="SAM" id="MobiDB-lite"/>
    </source>
</evidence>
<dbReference type="eggNOG" id="KOG1546">
    <property type="taxonomic scope" value="Eukaryota"/>
</dbReference>
<dbReference type="OMA" id="NVEHHIA"/>
<dbReference type="KEGG" id="abp:AGABI1DRAFT132432"/>
<dbReference type="GeneID" id="18827674"/>
<dbReference type="GO" id="GO:0005737">
    <property type="term" value="C:cytoplasm"/>
    <property type="evidence" value="ECO:0007669"/>
    <property type="project" value="TreeGrafter"/>
</dbReference>
<gene>
    <name evidence="4" type="ORF">AGABI1DRAFT_132432</name>
</gene>
<feature type="region of interest" description="Disordered" evidence="2">
    <location>
        <begin position="149"/>
        <end position="168"/>
    </location>
</feature>
<dbReference type="HOGENOM" id="CLU_581328_0_0_1"/>
<comment type="similarity">
    <text evidence="1">Belongs to the peptidase C14B family.</text>
</comment>
<proteinExistence type="inferred from homology"/>
<dbReference type="Pfam" id="PF00656">
    <property type="entry name" value="Peptidase_C14"/>
    <property type="match status" value="1"/>
</dbReference>
<dbReference type="EMBL" id="JH971416">
    <property type="protein sequence ID" value="EKM75295.1"/>
    <property type="molecule type" value="Genomic_DNA"/>
</dbReference>
<name>K5XL94_AGABU</name>
<feature type="region of interest" description="Disordered" evidence="2">
    <location>
        <begin position="479"/>
        <end position="498"/>
    </location>
</feature>